<feature type="transmembrane region" description="Helical" evidence="1">
    <location>
        <begin position="222"/>
        <end position="244"/>
    </location>
</feature>
<comment type="caution">
    <text evidence="2">The sequence shown here is derived from an EMBL/GenBank/DDBJ whole genome shotgun (WGS) entry which is preliminary data.</text>
</comment>
<feature type="transmembrane region" description="Helical" evidence="1">
    <location>
        <begin position="272"/>
        <end position="291"/>
    </location>
</feature>
<dbReference type="AlphaFoldDB" id="A0A938WKB0"/>
<evidence type="ECO:0000313" key="2">
    <source>
        <dbReference type="EMBL" id="MBM6660604.1"/>
    </source>
</evidence>
<protein>
    <submittedName>
        <fullName evidence="2">Uncharacterized protein</fullName>
    </submittedName>
</protein>
<gene>
    <name evidence="2" type="ORF">H6B30_02350</name>
</gene>
<dbReference type="EMBL" id="JACJJL010000003">
    <property type="protein sequence ID" value="MBM6660604.1"/>
    <property type="molecule type" value="Genomic_DNA"/>
</dbReference>
<evidence type="ECO:0000313" key="3">
    <source>
        <dbReference type="Proteomes" id="UP000764045"/>
    </source>
</evidence>
<keyword evidence="1" id="KW-0472">Membrane</keyword>
<keyword evidence="1" id="KW-0812">Transmembrane</keyword>
<reference evidence="2 3" key="1">
    <citation type="journal article" date="2021" name="Sci. Rep.">
        <title>The distribution of antibiotic resistance genes in chicken gut microbiota commensals.</title>
        <authorList>
            <person name="Juricova H."/>
            <person name="Matiasovicova J."/>
            <person name="Kubasova T."/>
            <person name="Cejkova D."/>
            <person name="Rychlik I."/>
        </authorList>
    </citation>
    <scope>NUCLEOTIDE SEQUENCE [LARGE SCALE GENOMIC DNA]</scope>
    <source>
        <strain evidence="2 3">An819</strain>
    </source>
</reference>
<feature type="transmembrane region" description="Helical" evidence="1">
    <location>
        <begin position="131"/>
        <end position="155"/>
    </location>
</feature>
<evidence type="ECO:0000256" key="1">
    <source>
        <dbReference type="SAM" id="Phobius"/>
    </source>
</evidence>
<dbReference type="Proteomes" id="UP000764045">
    <property type="component" value="Unassembled WGS sequence"/>
</dbReference>
<sequence length="330" mass="36176">MKNQTKGILMKSRSASACIKEGYGLYTKNFRKTMSSSWLTALLYSLVCSALCTILTAYLPETITQTMAARATNSALPANGIVVAAVILALIIIGGLFEIATYSCVIAQLKDEFGSIRKVGKWKLPALDRTTFVRTLIATVANILIVVVLLAIIVIPTGMLLGMPSGAGDISTKSLVVIALELIAIMMLVLPMAFVSMKYIIRTDTRLWRLIATDYKVGLKHFGFILIVSVVSCIVICLAEYVLALPASILTTANYQANIGVYYGDPLGMPGYINYISAVVFFIAGFIQIYIRISALFTSYYMYGSIEQQEEERRKFKESGMNQSQISMLP</sequence>
<accession>A0A938WKB0</accession>
<feature type="transmembrane region" description="Helical" evidence="1">
    <location>
        <begin position="80"/>
        <end position="110"/>
    </location>
</feature>
<proteinExistence type="predicted"/>
<organism evidence="2 3">
    <name type="scientific">Marseilla massiliensis</name>
    <dbReference type="NCBI Taxonomy" id="1841864"/>
    <lineage>
        <taxon>Bacteria</taxon>
        <taxon>Pseudomonadati</taxon>
        <taxon>Bacteroidota</taxon>
        <taxon>Bacteroidia</taxon>
        <taxon>Bacteroidales</taxon>
        <taxon>Prevotellaceae</taxon>
        <taxon>Marseilla</taxon>
    </lineage>
</organism>
<name>A0A938WKB0_9BACT</name>
<dbReference type="RefSeq" id="WP_205107527.1">
    <property type="nucleotide sequence ID" value="NZ_JACJJL010000003.1"/>
</dbReference>
<keyword evidence="3" id="KW-1185">Reference proteome</keyword>
<feature type="transmembrane region" description="Helical" evidence="1">
    <location>
        <begin position="175"/>
        <end position="201"/>
    </location>
</feature>
<feature type="transmembrane region" description="Helical" evidence="1">
    <location>
        <begin position="38"/>
        <end position="60"/>
    </location>
</feature>
<keyword evidence="1" id="KW-1133">Transmembrane helix</keyword>